<dbReference type="WBParaSite" id="L893_g26145.t1">
    <property type="protein sequence ID" value="L893_g26145.t1"/>
    <property type="gene ID" value="L893_g26145"/>
</dbReference>
<keyword evidence="2" id="KW-1185">Reference proteome</keyword>
<evidence type="ECO:0000313" key="2">
    <source>
        <dbReference type="Proteomes" id="UP000095287"/>
    </source>
</evidence>
<keyword evidence="1" id="KW-0812">Transmembrane</keyword>
<sequence>MTPVPDATTPKAEASRLIAALLINTLALVYRHTKKKHSASPYQGSAHHVLPRCGVWEKWYDSYLLTDAWWYCLILETIDYFVIETIDYFVIGTVPPPTLLLFVVPVILIMIYSMLRLFHSLFCGQKNYNSLSMPIIVITHVEESFV</sequence>
<evidence type="ECO:0000256" key="1">
    <source>
        <dbReference type="SAM" id="Phobius"/>
    </source>
</evidence>
<feature type="transmembrane region" description="Helical" evidence="1">
    <location>
        <begin position="97"/>
        <end position="118"/>
    </location>
</feature>
<dbReference type="Proteomes" id="UP000095287">
    <property type="component" value="Unplaced"/>
</dbReference>
<protein>
    <submittedName>
        <fullName evidence="3">XK-related protein</fullName>
    </submittedName>
</protein>
<dbReference type="AlphaFoldDB" id="A0A1I7ZGP4"/>
<keyword evidence="1" id="KW-0472">Membrane</keyword>
<proteinExistence type="predicted"/>
<feature type="transmembrane region" description="Helical" evidence="1">
    <location>
        <begin position="14"/>
        <end position="30"/>
    </location>
</feature>
<accession>A0A1I7ZGP4</accession>
<keyword evidence="1" id="KW-1133">Transmembrane helix</keyword>
<evidence type="ECO:0000313" key="3">
    <source>
        <dbReference type="WBParaSite" id="L893_g26145.t1"/>
    </source>
</evidence>
<organism evidence="2 3">
    <name type="scientific">Steinernema glaseri</name>
    <dbReference type="NCBI Taxonomy" id="37863"/>
    <lineage>
        <taxon>Eukaryota</taxon>
        <taxon>Metazoa</taxon>
        <taxon>Ecdysozoa</taxon>
        <taxon>Nematoda</taxon>
        <taxon>Chromadorea</taxon>
        <taxon>Rhabditida</taxon>
        <taxon>Tylenchina</taxon>
        <taxon>Panagrolaimomorpha</taxon>
        <taxon>Strongyloidoidea</taxon>
        <taxon>Steinernematidae</taxon>
        <taxon>Steinernema</taxon>
    </lineage>
</organism>
<name>A0A1I7ZGP4_9BILA</name>
<reference evidence="3" key="1">
    <citation type="submission" date="2016-11" db="UniProtKB">
        <authorList>
            <consortium name="WormBaseParasite"/>
        </authorList>
    </citation>
    <scope>IDENTIFICATION</scope>
</reference>
<feature type="transmembrane region" description="Helical" evidence="1">
    <location>
        <begin position="68"/>
        <end position="91"/>
    </location>
</feature>